<dbReference type="AlphaFoldDB" id="A0A0E9V635"/>
<proteinExistence type="predicted"/>
<dbReference type="EMBL" id="GBXM01035677">
    <property type="protein sequence ID" value="JAH72900.1"/>
    <property type="molecule type" value="Transcribed_RNA"/>
</dbReference>
<protein>
    <submittedName>
        <fullName evidence="1">Uncharacterized protein</fullName>
    </submittedName>
</protein>
<organism evidence="1">
    <name type="scientific">Anguilla anguilla</name>
    <name type="common">European freshwater eel</name>
    <name type="synonym">Muraena anguilla</name>
    <dbReference type="NCBI Taxonomy" id="7936"/>
    <lineage>
        <taxon>Eukaryota</taxon>
        <taxon>Metazoa</taxon>
        <taxon>Chordata</taxon>
        <taxon>Craniata</taxon>
        <taxon>Vertebrata</taxon>
        <taxon>Euteleostomi</taxon>
        <taxon>Actinopterygii</taxon>
        <taxon>Neopterygii</taxon>
        <taxon>Teleostei</taxon>
        <taxon>Anguilliformes</taxon>
        <taxon>Anguillidae</taxon>
        <taxon>Anguilla</taxon>
    </lineage>
</organism>
<accession>A0A0E9V635</accession>
<reference evidence="1" key="1">
    <citation type="submission" date="2014-11" db="EMBL/GenBank/DDBJ databases">
        <authorList>
            <person name="Amaro Gonzalez C."/>
        </authorList>
    </citation>
    <scope>NUCLEOTIDE SEQUENCE</scope>
</reference>
<name>A0A0E9V635_ANGAN</name>
<sequence>MTKQVRLLGWTSQGIAVKEHAHSPNLPCINEG</sequence>
<reference evidence="1" key="2">
    <citation type="journal article" date="2015" name="Fish Shellfish Immunol.">
        <title>Early steps in the European eel (Anguilla anguilla)-Vibrio vulnificus interaction in the gills: Role of the RtxA13 toxin.</title>
        <authorList>
            <person name="Callol A."/>
            <person name="Pajuelo D."/>
            <person name="Ebbesson L."/>
            <person name="Teles M."/>
            <person name="MacKenzie S."/>
            <person name="Amaro C."/>
        </authorList>
    </citation>
    <scope>NUCLEOTIDE SEQUENCE</scope>
</reference>
<evidence type="ECO:0000313" key="1">
    <source>
        <dbReference type="EMBL" id="JAH72900.1"/>
    </source>
</evidence>